<dbReference type="Proteomes" id="UP000180194">
    <property type="component" value="Unassembled WGS sequence"/>
</dbReference>
<organism evidence="1 2">
    <name type="scientific">Cytobacillus oceanisediminis</name>
    <dbReference type="NCBI Taxonomy" id="665099"/>
    <lineage>
        <taxon>Bacteria</taxon>
        <taxon>Bacillati</taxon>
        <taxon>Bacillota</taxon>
        <taxon>Bacilli</taxon>
        <taxon>Bacillales</taxon>
        <taxon>Bacillaceae</taxon>
        <taxon>Cytobacillus</taxon>
    </lineage>
</organism>
<reference evidence="1 2" key="1">
    <citation type="submission" date="2016-07" db="EMBL/GenBank/DDBJ databases">
        <title>Bacillus oceanisediminis whole genome.</title>
        <authorList>
            <person name="Pal Y."/>
            <person name="Verma A."/>
            <person name="Mual P."/>
            <person name="Srinivasan K."/>
        </authorList>
    </citation>
    <scope>NUCLEOTIDE SEQUENCE [LARGE SCALE GENOMIC DNA]</scope>
    <source>
        <strain evidence="1 2">Bhandara28</strain>
    </source>
</reference>
<gene>
    <name evidence="1" type="ORF">BBV17_10985</name>
</gene>
<evidence type="ECO:0000313" key="1">
    <source>
        <dbReference type="EMBL" id="OHX49758.1"/>
    </source>
</evidence>
<evidence type="ECO:0000313" key="2">
    <source>
        <dbReference type="Proteomes" id="UP000180194"/>
    </source>
</evidence>
<protein>
    <submittedName>
        <fullName evidence="1">Uncharacterized protein</fullName>
    </submittedName>
</protein>
<name>A0ABX3CWR8_9BACI</name>
<dbReference type="EMBL" id="MBRJ01000009">
    <property type="protein sequence ID" value="OHX49758.1"/>
    <property type="molecule type" value="Genomic_DNA"/>
</dbReference>
<sequence>MNNNTSFTSKTNSSNYTLETLHQILNMELSKYKVIKVPNINHSLSGAELASWLIDSASPQELEELVFMLNQAKKRSSNTKTIFQIAAAALIK</sequence>
<dbReference type="RefSeq" id="WP_009331979.1">
    <property type="nucleotide sequence ID" value="NZ_CP062790.1"/>
</dbReference>
<keyword evidence="2" id="KW-1185">Reference proteome</keyword>
<accession>A0ABX3CWR8</accession>
<proteinExistence type="predicted"/>
<comment type="caution">
    <text evidence="1">The sequence shown here is derived from an EMBL/GenBank/DDBJ whole genome shotgun (WGS) entry which is preliminary data.</text>
</comment>